<dbReference type="GO" id="GO:0005737">
    <property type="term" value="C:cytoplasm"/>
    <property type="evidence" value="ECO:0007669"/>
    <property type="project" value="TreeGrafter"/>
</dbReference>
<dbReference type="InterPro" id="IPR018824">
    <property type="entry name" value="Conidiation-specific_6"/>
</dbReference>
<name>A0A1V6UXB1_9EURO</name>
<sequence>MSAEDRLNAMRGYKATLSNQKVSEEAKQNAQAMLDEIGGDQPREELYEARGDKRKNPVRVSAGLKAAQHSPIITESGKQNAAEKLQERGVPEE</sequence>
<accession>A0A1V6UXB1</accession>
<protein>
    <recommendedName>
        <fullName evidence="4">Conidiation protein 6</fullName>
    </recommendedName>
</protein>
<organism evidence="2 3">
    <name type="scientific">Penicillium coprophilum</name>
    <dbReference type="NCBI Taxonomy" id="36646"/>
    <lineage>
        <taxon>Eukaryota</taxon>
        <taxon>Fungi</taxon>
        <taxon>Dikarya</taxon>
        <taxon>Ascomycota</taxon>
        <taxon>Pezizomycotina</taxon>
        <taxon>Eurotiomycetes</taxon>
        <taxon>Eurotiomycetidae</taxon>
        <taxon>Eurotiales</taxon>
        <taxon>Aspergillaceae</taxon>
        <taxon>Penicillium</taxon>
    </lineage>
</organism>
<keyword evidence="3" id="KW-1185">Reference proteome</keyword>
<gene>
    <name evidence="2" type="ORF">PENCOP_c003G01682</name>
</gene>
<feature type="compositionally biased region" description="Basic and acidic residues" evidence="1">
    <location>
        <begin position="84"/>
        <end position="93"/>
    </location>
</feature>
<evidence type="ECO:0000256" key="1">
    <source>
        <dbReference type="SAM" id="MobiDB-lite"/>
    </source>
</evidence>
<dbReference type="PANTHER" id="PTHR36576:SF2">
    <property type="entry name" value="PROTEIN CON-6, PUTATIVE (AFU_ORTHOLOGUE AFUA_4G03615)-RELATED"/>
    <property type="match status" value="1"/>
</dbReference>
<comment type="caution">
    <text evidence="2">The sequence shown here is derived from an EMBL/GenBank/DDBJ whole genome shotgun (WGS) entry which is preliminary data.</text>
</comment>
<evidence type="ECO:0008006" key="4">
    <source>
        <dbReference type="Google" id="ProtNLM"/>
    </source>
</evidence>
<dbReference type="AlphaFoldDB" id="A0A1V6UXB1"/>
<evidence type="ECO:0000313" key="3">
    <source>
        <dbReference type="Proteomes" id="UP000191500"/>
    </source>
</evidence>
<evidence type="ECO:0000313" key="2">
    <source>
        <dbReference type="EMBL" id="OQE42889.1"/>
    </source>
</evidence>
<proteinExistence type="predicted"/>
<reference evidence="3" key="1">
    <citation type="journal article" date="2017" name="Nat. Microbiol.">
        <title>Global analysis of biosynthetic gene clusters reveals vast potential of secondary metabolite production in Penicillium species.</title>
        <authorList>
            <person name="Nielsen J.C."/>
            <person name="Grijseels S."/>
            <person name="Prigent S."/>
            <person name="Ji B."/>
            <person name="Dainat J."/>
            <person name="Nielsen K.F."/>
            <person name="Frisvad J.C."/>
            <person name="Workman M."/>
            <person name="Nielsen J."/>
        </authorList>
    </citation>
    <scope>NUCLEOTIDE SEQUENCE [LARGE SCALE GENOMIC DNA]</scope>
    <source>
        <strain evidence="3">IBT 31321</strain>
    </source>
</reference>
<dbReference type="Proteomes" id="UP000191500">
    <property type="component" value="Unassembled WGS sequence"/>
</dbReference>
<dbReference type="InterPro" id="IPR052670">
    <property type="entry name" value="UPF0654_domain"/>
</dbReference>
<feature type="region of interest" description="Disordered" evidence="1">
    <location>
        <begin position="67"/>
        <end position="93"/>
    </location>
</feature>
<dbReference type="Pfam" id="PF10346">
    <property type="entry name" value="Con-6"/>
    <property type="match status" value="2"/>
</dbReference>
<dbReference type="PANTHER" id="PTHR36576">
    <property type="entry name" value="UPF0654 PROTEIN C11D3.01C-RELATED"/>
    <property type="match status" value="1"/>
</dbReference>
<dbReference type="EMBL" id="MDDG01000003">
    <property type="protein sequence ID" value="OQE42889.1"/>
    <property type="molecule type" value="Genomic_DNA"/>
</dbReference>